<sequence length="99" mass="10552">MLDAQQVLGKLTGALTESGSRVHENDDVIPERAPFPGDAIAYIFHDQVELYLLDGTLRDELSHVLAADRVAKAIDAAGLQASEDASTHLVNGRVVVTTA</sequence>
<accession>A0A2W2FV34</accession>
<organism evidence="1 2">
    <name type="scientific">Spongiactinospora gelatinilytica</name>
    <dbReference type="NCBI Taxonomy" id="2666298"/>
    <lineage>
        <taxon>Bacteria</taxon>
        <taxon>Bacillati</taxon>
        <taxon>Actinomycetota</taxon>
        <taxon>Actinomycetes</taxon>
        <taxon>Streptosporangiales</taxon>
        <taxon>Streptosporangiaceae</taxon>
        <taxon>Spongiactinospora</taxon>
    </lineage>
</organism>
<dbReference type="EMBL" id="POUA01000399">
    <property type="protein sequence ID" value="PZG28428.1"/>
    <property type="molecule type" value="Genomic_DNA"/>
</dbReference>
<evidence type="ECO:0000313" key="2">
    <source>
        <dbReference type="Proteomes" id="UP000248544"/>
    </source>
</evidence>
<comment type="caution">
    <text evidence="1">The sequence shown here is derived from an EMBL/GenBank/DDBJ whole genome shotgun (WGS) entry which is preliminary data.</text>
</comment>
<keyword evidence="2" id="KW-1185">Reference proteome</keyword>
<name>A0A2W2FV34_9ACTN</name>
<dbReference type="Proteomes" id="UP000248544">
    <property type="component" value="Unassembled WGS sequence"/>
</dbReference>
<protein>
    <submittedName>
        <fullName evidence="1">Uncharacterized protein</fullName>
    </submittedName>
</protein>
<evidence type="ECO:0000313" key="1">
    <source>
        <dbReference type="EMBL" id="PZG28428.1"/>
    </source>
</evidence>
<gene>
    <name evidence="1" type="ORF">C1I98_32825</name>
</gene>
<dbReference type="AlphaFoldDB" id="A0A2W2FV34"/>
<reference evidence="1 2" key="1">
    <citation type="submission" date="2018-01" db="EMBL/GenBank/DDBJ databases">
        <title>Draft genome sequence of Sphaerisporangium sp. 7K107.</title>
        <authorList>
            <person name="Sahin N."/>
            <person name="Saygin H."/>
            <person name="Ay H."/>
        </authorList>
    </citation>
    <scope>NUCLEOTIDE SEQUENCE [LARGE SCALE GENOMIC DNA]</scope>
    <source>
        <strain evidence="1 2">7K107</strain>
    </source>
</reference>
<proteinExistence type="predicted"/>
<dbReference type="RefSeq" id="WP_111171239.1">
    <property type="nucleotide sequence ID" value="NZ_POUA01000399.1"/>
</dbReference>